<name>A0ACB8DKG0_DERSI</name>
<comment type="caution">
    <text evidence="1">The sequence shown here is derived from an EMBL/GenBank/DDBJ whole genome shotgun (WGS) entry which is preliminary data.</text>
</comment>
<gene>
    <name evidence="1" type="ORF">HPB49_020467</name>
</gene>
<dbReference type="Proteomes" id="UP000821865">
    <property type="component" value="Chromosome 11"/>
</dbReference>
<accession>A0ACB8DKG0</accession>
<protein>
    <submittedName>
        <fullName evidence="1">Uncharacterized protein</fullName>
    </submittedName>
</protein>
<evidence type="ECO:0000313" key="1">
    <source>
        <dbReference type="EMBL" id="KAH7971225.1"/>
    </source>
</evidence>
<evidence type="ECO:0000313" key="2">
    <source>
        <dbReference type="Proteomes" id="UP000821865"/>
    </source>
</evidence>
<reference evidence="1" key="1">
    <citation type="submission" date="2020-05" db="EMBL/GenBank/DDBJ databases">
        <title>Large-scale comparative analyses of tick genomes elucidate their genetic diversity and vector capacities.</title>
        <authorList>
            <person name="Jia N."/>
            <person name="Wang J."/>
            <person name="Shi W."/>
            <person name="Du L."/>
            <person name="Sun Y."/>
            <person name="Zhan W."/>
            <person name="Jiang J."/>
            <person name="Wang Q."/>
            <person name="Zhang B."/>
            <person name="Ji P."/>
            <person name="Sakyi L.B."/>
            <person name="Cui X."/>
            <person name="Yuan T."/>
            <person name="Jiang B."/>
            <person name="Yang W."/>
            <person name="Lam T.T.-Y."/>
            <person name="Chang Q."/>
            <person name="Ding S."/>
            <person name="Wang X."/>
            <person name="Zhu J."/>
            <person name="Ruan X."/>
            <person name="Zhao L."/>
            <person name="Wei J."/>
            <person name="Que T."/>
            <person name="Du C."/>
            <person name="Cheng J."/>
            <person name="Dai P."/>
            <person name="Han X."/>
            <person name="Huang E."/>
            <person name="Gao Y."/>
            <person name="Liu J."/>
            <person name="Shao H."/>
            <person name="Ye R."/>
            <person name="Li L."/>
            <person name="Wei W."/>
            <person name="Wang X."/>
            <person name="Wang C."/>
            <person name="Yang T."/>
            <person name="Huo Q."/>
            <person name="Li W."/>
            <person name="Guo W."/>
            <person name="Chen H."/>
            <person name="Zhou L."/>
            <person name="Ni X."/>
            <person name="Tian J."/>
            <person name="Zhou Y."/>
            <person name="Sheng Y."/>
            <person name="Liu T."/>
            <person name="Pan Y."/>
            <person name="Xia L."/>
            <person name="Li J."/>
            <person name="Zhao F."/>
            <person name="Cao W."/>
        </authorList>
    </citation>
    <scope>NUCLEOTIDE SEQUENCE</scope>
    <source>
        <strain evidence="1">Dsil-2018</strain>
    </source>
</reference>
<organism evidence="1 2">
    <name type="scientific">Dermacentor silvarum</name>
    <name type="common">Tick</name>
    <dbReference type="NCBI Taxonomy" id="543639"/>
    <lineage>
        <taxon>Eukaryota</taxon>
        <taxon>Metazoa</taxon>
        <taxon>Ecdysozoa</taxon>
        <taxon>Arthropoda</taxon>
        <taxon>Chelicerata</taxon>
        <taxon>Arachnida</taxon>
        <taxon>Acari</taxon>
        <taxon>Parasitiformes</taxon>
        <taxon>Ixodida</taxon>
        <taxon>Ixodoidea</taxon>
        <taxon>Ixodidae</taxon>
        <taxon>Rhipicephalinae</taxon>
        <taxon>Dermacentor</taxon>
    </lineage>
</organism>
<keyword evidence="2" id="KW-1185">Reference proteome</keyword>
<proteinExistence type="predicted"/>
<sequence>MGRTRTICVVERAEAFGLRDGAGGQQGGSPFSASADVDTIAPLSPNSPLTTGLSAQAARERGDADNNEDDWEVARARKEAGGRGDDAGVVGEPVIVEGPRNRTVVLGSSVTLPCVVEPSPSSSGGTAGATSVLWLQDGRSLASQGSSPWRQLDTGALLLHRVDVADAGSYRCSARNAHGVAYSETAQLVVHGER</sequence>
<dbReference type="EMBL" id="CM023480">
    <property type="protein sequence ID" value="KAH7971225.1"/>
    <property type="molecule type" value="Genomic_DNA"/>
</dbReference>